<sequence length="60" mass="6691">MTNGQLFRMDHLNGRDAELRPLFNVSANLVMENVNHLNGLNANKMNVNGNEVNDVNPNEA</sequence>
<name>A0A834WBD1_9FABA</name>
<keyword evidence="2" id="KW-1185">Reference proteome</keyword>
<dbReference type="Proteomes" id="UP000634136">
    <property type="component" value="Unassembled WGS sequence"/>
</dbReference>
<reference evidence="1" key="1">
    <citation type="submission" date="2020-09" db="EMBL/GenBank/DDBJ databases">
        <title>Genome-Enabled Discovery of Anthraquinone Biosynthesis in Senna tora.</title>
        <authorList>
            <person name="Kang S.-H."/>
            <person name="Pandey R.P."/>
            <person name="Lee C.-M."/>
            <person name="Sim J.-S."/>
            <person name="Jeong J.-T."/>
            <person name="Choi B.-S."/>
            <person name="Jung M."/>
            <person name="Ginzburg D."/>
            <person name="Zhao K."/>
            <person name="Won S.Y."/>
            <person name="Oh T.-J."/>
            <person name="Yu Y."/>
            <person name="Kim N.-H."/>
            <person name="Lee O.R."/>
            <person name="Lee T.-H."/>
            <person name="Bashyal P."/>
            <person name="Kim T.-S."/>
            <person name="Lee W.-H."/>
            <person name="Kawkins C."/>
            <person name="Kim C.-K."/>
            <person name="Kim J.S."/>
            <person name="Ahn B.O."/>
            <person name="Rhee S.Y."/>
            <person name="Sohng J.K."/>
        </authorList>
    </citation>
    <scope>NUCLEOTIDE SEQUENCE</scope>
    <source>
        <tissue evidence="1">Leaf</tissue>
    </source>
</reference>
<accession>A0A834WBD1</accession>
<evidence type="ECO:0000313" key="2">
    <source>
        <dbReference type="Proteomes" id="UP000634136"/>
    </source>
</evidence>
<proteinExistence type="predicted"/>
<protein>
    <submittedName>
        <fullName evidence="1">Uncharacterized protein</fullName>
    </submittedName>
</protein>
<evidence type="ECO:0000313" key="1">
    <source>
        <dbReference type="EMBL" id="KAF7812871.1"/>
    </source>
</evidence>
<dbReference type="AlphaFoldDB" id="A0A834WBD1"/>
<organism evidence="1 2">
    <name type="scientific">Senna tora</name>
    <dbReference type="NCBI Taxonomy" id="362788"/>
    <lineage>
        <taxon>Eukaryota</taxon>
        <taxon>Viridiplantae</taxon>
        <taxon>Streptophyta</taxon>
        <taxon>Embryophyta</taxon>
        <taxon>Tracheophyta</taxon>
        <taxon>Spermatophyta</taxon>
        <taxon>Magnoliopsida</taxon>
        <taxon>eudicotyledons</taxon>
        <taxon>Gunneridae</taxon>
        <taxon>Pentapetalae</taxon>
        <taxon>rosids</taxon>
        <taxon>fabids</taxon>
        <taxon>Fabales</taxon>
        <taxon>Fabaceae</taxon>
        <taxon>Caesalpinioideae</taxon>
        <taxon>Cassia clade</taxon>
        <taxon>Senna</taxon>
    </lineage>
</organism>
<comment type="caution">
    <text evidence="1">The sequence shown here is derived from an EMBL/GenBank/DDBJ whole genome shotgun (WGS) entry which is preliminary data.</text>
</comment>
<dbReference type="EMBL" id="JAAIUW010000010">
    <property type="protein sequence ID" value="KAF7812871.1"/>
    <property type="molecule type" value="Genomic_DNA"/>
</dbReference>
<gene>
    <name evidence="1" type="ORF">G2W53_033847</name>
</gene>